<dbReference type="VEuPathDB" id="FungiDB:SeMB42_g01862"/>
<feature type="compositionally biased region" description="Polar residues" evidence="4">
    <location>
        <begin position="791"/>
        <end position="800"/>
    </location>
</feature>
<feature type="region of interest" description="Disordered" evidence="4">
    <location>
        <begin position="561"/>
        <end position="632"/>
    </location>
</feature>
<feature type="coiled-coil region" evidence="3">
    <location>
        <begin position="66"/>
        <end position="100"/>
    </location>
</feature>
<dbReference type="AlphaFoldDB" id="A0A507D5U4"/>
<feature type="compositionally biased region" description="Polar residues" evidence="4">
    <location>
        <begin position="600"/>
        <end position="610"/>
    </location>
</feature>
<feature type="region of interest" description="Disordered" evidence="4">
    <location>
        <begin position="479"/>
        <end position="514"/>
    </location>
</feature>
<dbReference type="GO" id="GO:0045132">
    <property type="term" value="P:meiotic chromosome segregation"/>
    <property type="evidence" value="ECO:0007669"/>
    <property type="project" value="InterPro"/>
</dbReference>
<evidence type="ECO:0000259" key="5">
    <source>
        <dbReference type="Pfam" id="PF07557"/>
    </source>
</evidence>
<dbReference type="Proteomes" id="UP000320475">
    <property type="component" value="Unassembled WGS sequence"/>
</dbReference>
<keyword evidence="3" id="KW-0175">Coiled coil</keyword>
<proteinExistence type="inferred from homology"/>
<accession>A0A507D5U4</accession>
<reference evidence="6 7" key="1">
    <citation type="journal article" date="2019" name="Sci. Rep.">
        <title>Comparative genomics of chytrid fungi reveal insights into the obligate biotrophic and pathogenic lifestyle of Synchytrium endobioticum.</title>
        <authorList>
            <person name="van de Vossenberg B.T.L.H."/>
            <person name="Warris S."/>
            <person name="Nguyen H.D.T."/>
            <person name="van Gent-Pelzer M.P.E."/>
            <person name="Joly D.L."/>
            <person name="van de Geest H.C."/>
            <person name="Bonants P.J.M."/>
            <person name="Smith D.S."/>
            <person name="Levesque C.A."/>
            <person name="van der Lee T.A.J."/>
        </authorList>
    </citation>
    <scope>NUCLEOTIDE SEQUENCE [LARGE SCALE GENOMIC DNA]</scope>
    <source>
        <strain evidence="6 7">LEV6574</strain>
    </source>
</reference>
<organism evidence="6 7">
    <name type="scientific">Synchytrium endobioticum</name>
    <dbReference type="NCBI Taxonomy" id="286115"/>
    <lineage>
        <taxon>Eukaryota</taxon>
        <taxon>Fungi</taxon>
        <taxon>Fungi incertae sedis</taxon>
        <taxon>Chytridiomycota</taxon>
        <taxon>Chytridiomycota incertae sedis</taxon>
        <taxon>Chytridiomycetes</taxon>
        <taxon>Synchytriales</taxon>
        <taxon>Synchytriaceae</taxon>
        <taxon>Synchytrium</taxon>
    </lineage>
</organism>
<evidence type="ECO:0000256" key="1">
    <source>
        <dbReference type="ARBA" id="ARBA00010845"/>
    </source>
</evidence>
<evidence type="ECO:0000256" key="2">
    <source>
        <dbReference type="ARBA" id="ARBA00022829"/>
    </source>
</evidence>
<comment type="similarity">
    <text evidence="1">Belongs to the shugoshin family.</text>
</comment>
<evidence type="ECO:0000313" key="7">
    <source>
        <dbReference type="Proteomes" id="UP000320475"/>
    </source>
</evidence>
<dbReference type="GO" id="GO:0005634">
    <property type="term" value="C:nucleus"/>
    <property type="evidence" value="ECO:0007669"/>
    <property type="project" value="InterPro"/>
</dbReference>
<gene>
    <name evidence="6" type="ORF">SeLEV6574_g03081</name>
</gene>
<keyword evidence="2" id="KW-0159">Chromosome partition</keyword>
<dbReference type="EMBL" id="QEAM01000096">
    <property type="protein sequence ID" value="TPX46731.1"/>
    <property type="molecule type" value="Genomic_DNA"/>
</dbReference>
<dbReference type="OrthoDB" id="2163468at2759"/>
<name>A0A507D5U4_9FUNG</name>
<comment type="caution">
    <text evidence="6">The sequence shown here is derived from an EMBL/GenBank/DDBJ whole genome shotgun (WGS) entry which is preliminary data.</text>
</comment>
<feature type="region of interest" description="Disordered" evidence="4">
    <location>
        <begin position="327"/>
        <end position="350"/>
    </location>
</feature>
<feature type="compositionally biased region" description="Polar residues" evidence="4">
    <location>
        <begin position="496"/>
        <end position="513"/>
    </location>
</feature>
<sequence>MSRESSMLTGHGGSRSGKRKAMTNGGDASRLPMPNDAPKPTRAFLEDPDSLRKRYQKQNSDIIRVNALYATQLRRLEKERNELLAEMLDLTSQISRLTLQAEQREMERTYEASKMHMENFEAIQGLSQTTLEIINTFTSVVKTKLALVESKLIPGLQTLMRPSPLSCEWDATLQPIGTTASKVHPSPLSIYSSPLNEKLMSDQINEADGIPSFKGFWSSKAVRSKQFHTSLETIAEADEQPDQDVDALLQKEVALADAMIRDALGTLVFDQDDDVEADAGYSARDSSTHVNTPVIQQPRLPSVTSKNNITTPMTNDDMDLCSPAPTDVSTTPATHPVETLHQSDTPSPVGKTPLEAYQETLMSKLPPPFNTPPYNDPLAILKYISRSGESLTETLPTIVKSPRQVKAAAEAAAEAAPPPSPSYRDSVLKNFHPHLPLVSGLDRPDATVPQVASSAFSILHSPWPALAEPGETLSFAHGTHLASRSSENPRPLSSAPGGTTQPKSPTITSQPDPSTADVLLLASAFPAVAKNALQSNTDFEILCDNDQQTVRPAVRPGADFEVPTVFTSPPKRTRRARTPAPRAVKQTNNGNEVIIGDGGTSSDSQQQLQQPMEKKRSTHPPSPQEGESTVNLSELMVVEDKTGAKKSSYDIIVPVVFSPPTSKVSNYDGFNTPGSVADSEPSVTPGLAKAAAKNRKKKERAHTPMPRALSSTTSTDNSPDENFPSRRNSRRKSINYALPSLRTKLRQGDLGSFDIYTNPAGAGGASSAATNPKSSTKASRPKTSDPRTPLRNITQEVVNT</sequence>
<dbReference type="Pfam" id="PF07557">
    <property type="entry name" value="Shugoshin_C"/>
    <property type="match status" value="1"/>
</dbReference>
<evidence type="ECO:0000256" key="3">
    <source>
        <dbReference type="SAM" id="Coils"/>
    </source>
</evidence>
<feature type="region of interest" description="Disordered" evidence="4">
    <location>
        <begin position="1"/>
        <end position="49"/>
    </location>
</feature>
<protein>
    <recommendedName>
        <fullName evidence="5">Shugoshin C-terminal domain-containing protein</fullName>
    </recommendedName>
</protein>
<dbReference type="InterPro" id="IPR011515">
    <property type="entry name" value="Shugoshin_C"/>
</dbReference>
<evidence type="ECO:0000256" key="4">
    <source>
        <dbReference type="SAM" id="MobiDB-lite"/>
    </source>
</evidence>
<dbReference type="GO" id="GO:0000775">
    <property type="term" value="C:chromosome, centromeric region"/>
    <property type="evidence" value="ECO:0007669"/>
    <property type="project" value="InterPro"/>
</dbReference>
<evidence type="ECO:0000313" key="6">
    <source>
        <dbReference type="EMBL" id="TPX46731.1"/>
    </source>
</evidence>
<feature type="region of interest" description="Disordered" evidence="4">
    <location>
        <begin position="673"/>
        <end position="800"/>
    </location>
</feature>
<feature type="domain" description="Shugoshin C-terminal" evidence="5">
    <location>
        <begin position="724"/>
        <end position="746"/>
    </location>
</feature>